<comment type="caution">
    <text evidence="10">The sequence shown here is derived from an EMBL/GenBank/DDBJ whole genome shotgun (WGS) entry which is preliminary data.</text>
</comment>
<dbReference type="InterPro" id="IPR001138">
    <property type="entry name" value="Zn2Cys6_DnaBD"/>
</dbReference>
<evidence type="ECO:0000313" key="11">
    <source>
        <dbReference type="Proteomes" id="UP001586593"/>
    </source>
</evidence>
<evidence type="ECO:0000256" key="8">
    <source>
        <dbReference type="SAM" id="MobiDB-lite"/>
    </source>
</evidence>
<name>A0ABR3W2V3_9PEZI</name>
<accession>A0ABR3W2V3</accession>
<dbReference type="InterPro" id="IPR036864">
    <property type="entry name" value="Zn2-C6_fun-type_DNA-bd_sf"/>
</dbReference>
<keyword evidence="2" id="KW-0479">Metal-binding</keyword>
<evidence type="ECO:0000256" key="6">
    <source>
        <dbReference type="ARBA" id="ARBA00023163"/>
    </source>
</evidence>
<comment type="subcellular location">
    <subcellularLocation>
        <location evidence="1">Nucleus</location>
    </subcellularLocation>
</comment>
<keyword evidence="6" id="KW-0804">Transcription</keyword>
<dbReference type="EMBL" id="JAZHXJ010000771">
    <property type="protein sequence ID" value="KAL1851719.1"/>
    <property type="molecule type" value="Genomic_DNA"/>
</dbReference>
<organism evidence="10 11">
    <name type="scientific">Phialemonium thermophilum</name>
    <dbReference type="NCBI Taxonomy" id="223376"/>
    <lineage>
        <taxon>Eukaryota</taxon>
        <taxon>Fungi</taxon>
        <taxon>Dikarya</taxon>
        <taxon>Ascomycota</taxon>
        <taxon>Pezizomycotina</taxon>
        <taxon>Sordariomycetes</taxon>
        <taxon>Sordariomycetidae</taxon>
        <taxon>Cephalothecales</taxon>
        <taxon>Cephalothecaceae</taxon>
        <taxon>Phialemonium</taxon>
    </lineage>
</organism>
<evidence type="ECO:0000256" key="2">
    <source>
        <dbReference type="ARBA" id="ARBA00022723"/>
    </source>
</evidence>
<reference evidence="10 11" key="1">
    <citation type="journal article" date="2024" name="Commun. Biol.">
        <title>Comparative genomic analysis of thermophilic fungi reveals convergent evolutionary adaptations and gene losses.</title>
        <authorList>
            <person name="Steindorff A.S."/>
            <person name="Aguilar-Pontes M.V."/>
            <person name="Robinson A.J."/>
            <person name="Andreopoulos B."/>
            <person name="LaButti K."/>
            <person name="Kuo A."/>
            <person name="Mondo S."/>
            <person name="Riley R."/>
            <person name="Otillar R."/>
            <person name="Haridas S."/>
            <person name="Lipzen A."/>
            <person name="Grimwood J."/>
            <person name="Schmutz J."/>
            <person name="Clum A."/>
            <person name="Reid I.D."/>
            <person name="Moisan M.C."/>
            <person name="Butler G."/>
            <person name="Nguyen T.T.M."/>
            <person name="Dewar K."/>
            <person name="Conant G."/>
            <person name="Drula E."/>
            <person name="Henrissat B."/>
            <person name="Hansel C."/>
            <person name="Singer S."/>
            <person name="Hutchinson M.I."/>
            <person name="de Vries R.P."/>
            <person name="Natvig D.O."/>
            <person name="Powell A.J."/>
            <person name="Tsang A."/>
            <person name="Grigoriev I.V."/>
        </authorList>
    </citation>
    <scope>NUCLEOTIDE SEQUENCE [LARGE SCALE GENOMIC DNA]</scope>
    <source>
        <strain evidence="10 11">ATCC 24622</strain>
    </source>
</reference>
<sequence length="635" mass="70914">MPACDRCRSFKKKCSRSLPACALCAAGGHICRYARPSDPRVHNQQLRARIEWLSRYLNKHPPPGGFAGKRKIDEVETGTDLDAAGDPGSRTCKSPRRASYSSRNTQTSRTGTAPVATLMSMPDPSAGREFVHAYFRHVGRSYPCVDPGPVWASFSAALRDPHQGEPMAKSDRKRTILFLVMAIGFATLQRAKELPPNAPAAFEVPYCETLHDCLLRPDLVAVQILVLLSICSLDDPCYAGSWTLMTIAAREGLRLGLGRRSGDKEKDDSGENERHHRLFWSIFCLDRRMATALGVPPTLYSEDTDIPLPGLTIDEFVVSGRGQLASMLQISHQAIQLGLLEERILQATHLQKPLVSASLSNEARRHIVKRIRLHIENWYMQYCILARGDDSEKVSVQNSISWISARYYYLLMLLYYPTYFNLCSDDFATSSEPADFASKYVQSIGILMQQHQLHLSRLTLCRLLAAALMLTYGLGHVAPHPDKDNLALLIEILEAFDGAWTHAHQAAHILRDLIPHVSDNRKSQTRYYDYGHANSTAKAKRLWTDLLGVVQDVLGPSSSFCWALAERMWPQSPNHGRSVNSHSSGNEGVPSSFDLHSDSYALGSLNSEPVTGLGNSWWNWRTNLFQGNSLWQSDI</sequence>
<protein>
    <recommendedName>
        <fullName evidence="9">Zn(2)-C6 fungal-type domain-containing protein</fullName>
    </recommendedName>
</protein>
<evidence type="ECO:0000259" key="9">
    <source>
        <dbReference type="PROSITE" id="PS50048"/>
    </source>
</evidence>
<keyword evidence="11" id="KW-1185">Reference proteome</keyword>
<evidence type="ECO:0000313" key="10">
    <source>
        <dbReference type="EMBL" id="KAL1851719.1"/>
    </source>
</evidence>
<dbReference type="SUPFAM" id="SSF57701">
    <property type="entry name" value="Zn2/Cys6 DNA-binding domain"/>
    <property type="match status" value="1"/>
</dbReference>
<feature type="compositionally biased region" description="Polar residues" evidence="8">
    <location>
        <begin position="99"/>
        <end position="111"/>
    </location>
</feature>
<gene>
    <name evidence="10" type="ORF">VTK73DRAFT_9370</name>
</gene>
<evidence type="ECO:0000256" key="3">
    <source>
        <dbReference type="ARBA" id="ARBA00022833"/>
    </source>
</evidence>
<dbReference type="Gene3D" id="4.10.240.10">
    <property type="entry name" value="Zn(2)-C6 fungal-type DNA-binding domain"/>
    <property type="match status" value="1"/>
</dbReference>
<dbReference type="InterPro" id="IPR007219">
    <property type="entry name" value="XnlR_reg_dom"/>
</dbReference>
<dbReference type="PROSITE" id="PS00463">
    <property type="entry name" value="ZN2_CY6_FUNGAL_1"/>
    <property type="match status" value="1"/>
</dbReference>
<evidence type="ECO:0000256" key="1">
    <source>
        <dbReference type="ARBA" id="ARBA00004123"/>
    </source>
</evidence>
<dbReference type="Pfam" id="PF00172">
    <property type="entry name" value="Zn_clus"/>
    <property type="match status" value="1"/>
</dbReference>
<evidence type="ECO:0000256" key="7">
    <source>
        <dbReference type="ARBA" id="ARBA00023242"/>
    </source>
</evidence>
<feature type="region of interest" description="Disordered" evidence="8">
    <location>
        <begin position="77"/>
        <end position="111"/>
    </location>
</feature>
<keyword evidence="4" id="KW-0805">Transcription regulation</keyword>
<evidence type="ECO:0000256" key="5">
    <source>
        <dbReference type="ARBA" id="ARBA00023125"/>
    </source>
</evidence>
<keyword evidence="7" id="KW-0539">Nucleus</keyword>
<dbReference type="Proteomes" id="UP001586593">
    <property type="component" value="Unassembled WGS sequence"/>
</dbReference>
<dbReference type="PANTHER" id="PTHR47782:SF7">
    <property type="entry name" value="PROTEIN STB5"/>
    <property type="match status" value="1"/>
</dbReference>
<dbReference type="SMART" id="SM00906">
    <property type="entry name" value="Fungal_trans"/>
    <property type="match status" value="1"/>
</dbReference>
<keyword evidence="3" id="KW-0862">Zinc</keyword>
<evidence type="ECO:0000256" key="4">
    <source>
        <dbReference type="ARBA" id="ARBA00023015"/>
    </source>
</evidence>
<dbReference type="CDD" id="cd12148">
    <property type="entry name" value="fungal_TF_MHR"/>
    <property type="match status" value="1"/>
</dbReference>
<keyword evidence="5" id="KW-0238">DNA-binding</keyword>
<proteinExistence type="predicted"/>
<dbReference type="PANTHER" id="PTHR47782">
    <property type="entry name" value="ZN(II)2CYS6 TRANSCRIPTION FACTOR (EUROFUNG)-RELATED"/>
    <property type="match status" value="1"/>
</dbReference>
<feature type="domain" description="Zn(2)-C6 fungal-type" evidence="9">
    <location>
        <begin position="3"/>
        <end position="33"/>
    </location>
</feature>
<dbReference type="PROSITE" id="PS50048">
    <property type="entry name" value="ZN2_CY6_FUNGAL_2"/>
    <property type="match status" value="1"/>
</dbReference>
<dbReference type="Pfam" id="PF04082">
    <property type="entry name" value="Fungal_trans"/>
    <property type="match status" value="1"/>
</dbReference>
<dbReference type="InterPro" id="IPR052202">
    <property type="entry name" value="Yeast_MetPath_Reg"/>
</dbReference>
<dbReference type="CDD" id="cd00067">
    <property type="entry name" value="GAL4"/>
    <property type="match status" value="1"/>
</dbReference>